<evidence type="ECO:0000313" key="3">
    <source>
        <dbReference type="Proteomes" id="UP001356308"/>
    </source>
</evidence>
<dbReference type="RefSeq" id="WP_272649346.1">
    <property type="nucleotide sequence ID" value="NZ_JAZDDG010000001.1"/>
</dbReference>
<reference evidence="2 3" key="1">
    <citation type="submission" date="2024-01" db="EMBL/GenBank/DDBJ databases">
        <title>Maribacter spp. originated from different algae showed divergent polysaccharides utilization ability.</title>
        <authorList>
            <person name="Wang H."/>
            <person name="Wu Y."/>
        </authorList>
    </citation>
    <scope>NUCLEOTIDE SEQUENCE [LARGE SCALE GENOMIC DNA]</scope>
    <source>
        <strain evidence="2 3">PR1</strain>
    </source>
</reference>
<keyword evidence="1" id="KW-0732">Signal</keyword>
<feature type="signal peptide" evidence="1">
    <location>
        <begin position="1"/>
        <end position="20"/>
    </location>
</feature>
<protein>
    <recommendedName>
        <fullName evidence="4">Outer membrane protein beta-barrel domain-containing protein</fullName>
    </recommendedName>
</protein>
<evidence type="ECO:0008006" key="4">
    <source>
        <dbReference type="Google" id="ProtNLM"/>
    </source>
</evidence>
<comment type="caution">
    <text evidence="2">The sequence shown here is derived from an EMBL/GenBank/DDBJ whole genome shotgun (WGS) entry which is preliminary data.</text>
</comment>
<name>A0ABU7INT3_9FLAO</name>
<dbReference type="Proteomes" id="UP001356308">
    <property type="component" value="Unassembled WGS sequence"/>
</dbReference>
<feature type="chain" id="PRO_5045293718" description="Outer membrane protein beta-barrel domain-containing protein" evidence="1">
    <location>
        <begin position="21"/>
        <end position="182"/>
    </location>
</feature>
<evidence type="ECO:0000313" key="2">
    <source>
        <dbReference type="EMBL" id="MEE1974503.1"/>
    </source>
</evidence>
<keyword evidence="3" id="KW-1185">Reference proteome</keyword>
<gene>
    <name evidence="2" type="ORF">V1I91_00370</name>
</gene>
<accession>A0ABU7INT3</accession>
<organism evidence="2 3">
    <name type="scientific">Maribacter cobaltidurans</name>
    <dbReference type="NCBI Taxonomy" id="1178778"/>
    <lineage>
        <taxon>Bacteria</taxon>
        <taxon>Pseudomonadati</taxon>
        <taxon>Bacteroidota</taxon>
        <taxon>Flavobacteriia</taxon>
        <taxon>Flavobacteriales</taxon>
        <taxon>Flavobacteriaceae</taxon>
        <taxon>Maribacter</taxon>
    </lineage>
</organism>
<dbReference type="EMBL" id="JAZDDG010000001">
    <property type="protein sequence ID" value="MEE1974503.1"/>
    <property type="molecule type" value="Genomic_DNA"/>
</dbReference>
<sequence length="182" mass="20107">MKKHLFACLFISFLSLSAQSNKNVEDGLFRINALSPGVSYELGAGKNSTFNFEASVIPVTQTYAGGDFDWALFPVLGAEFRYFTNMERRIAKEKNISGNSGNYVSFLNHAFITAPILGNIEYDIPIAYLGAVIYGFQRTYPKGFYFGIAGGPGFFTGDYNPSATIYLDGRIGWVIGKKKELN</sequence>
<evidence type="ECO:0000256" key="1">
    <source>
        <dbReference type="SAM" id="SignalP"/>
    </source>
</evidence>
<proteinExistence type="predicted"/>